<evidence type="ECO:0000313" key="2">
    <source>
        <dbReference type="Proteomes" id="UP000325576"/>
    </source>
</evidence>
<proteinExistence type="predicted"/>
<dbReference type="AlphaFoldDB" id="A0A0C2ZYN2"/>
<dbReference type="Proteomes" id="UP000325576">
    <property type="component" value="Unassembled WGS sequence"/>
</dbReference>
<protein>
    <submittedName>
        <fullName evidence="1">Uncharacterized protein</fullName>
    </submittedName>
</protein>
<sequence>MSAASKFVSLPFEVTALQFSSTVAVQGIAQWLGVPIVRRHRRSGAVATLESIGFEVEGQSFTLYPGDWFVRGPNGWYQLEAESFAARYRPA</sequence>
<name>A0A0C2ZYN2_RHOER</name>
<organism evidence="1 2">
    <name type="scientific">Rhodococcus erythropolis</name>
    <name type="common">Arthrobacter picolinophilus</name>
    <dbReference type="NCBI Taxonomy" id="1833"/>
    <lineage>
        <taxon>Bacteria</taxon>
        <taxon>Bacillati</taxon>
        <taxon>Actinomycetota</taxon>
        <taxon>Actinomycetes</taxon>
        <taxon>Mycobacteriales</taxon>
        <taxon>Nocardiaceae</taxon>
        <taxon>Rhodococcus</taxon>
        <taxon>Rhodococcus erythropolis group</taxon>
    </lineage>
</organism>
<dbReference type="EMBL" id="MRBO01000482">
    <property type="protein sequence ID" value="KAB2583988.1"/>
    <property type="molecule type" value="Genomic_DNA"/>
</dbReference>
<comment type="caution">
    <text evidence="1">The sequence shown here is derived from an EMBL/GenBank/DDBJ whole genome shotgun (WGS) entry which is preliminary data.</text>
</comment>
<reference evidence="1 2" key="1">
    <citation type="journal article" date="2017" name="Poromechanics V (2013)">
        <title>Genomic Characterization of the Arsenic-Tolerant Actinobacterium, &lt;i&gt;Rhodococcus erythropolis&lt;/i&gt; S43.</title>
        <authorList>
            <person name="Retamal-Morales G."/>
            <person name="Mehnert M."/>
            <person name="Schwabe R."/>
            <person name="Tischler D."/>
            <person name="Schloemann M."/>
            <person name="Levican G.J."/>
        </authorList>
    </citation>
    <scope>NUCLEOTIDE SEQUENCE [LARGE SCALE GENOMIC DNA]</scope>
    <source>
        <strain evidence="1 2">S43</strain>
    </source>
</reference>
<gene>
    <name evidence="1" type="ORF">BS297_17735</name>
</gene>
<evidence type="ECO:0000313" key="1">
    <source>
        <dbReference type="EMBL" id="KAB2583988.1"/>
    </source>
</evidence>
<accession>A0A0C2ZYN2</accession>